<dbReference type="Gene3D" id="1.20.140.100">
    <property type="entry name" value="Dynein heavy chain, N-terminal domain 2"/>
    <property type="match status" value="1"/>
</dbReference>
<sequence length="56" mass="6499">YLESIFLDSDDIRLQLPEEAKKFDKIHKIFKELMERTSITAIESVAVDTGDRKICV</sequence>
<organism evidence="2 3">
    <name type="scientific">Perkinsus olseni</name>
    <name type="common">Perkinsus atlanticus</name>
    <dbReference type="NCBI Taxonomy" id="32597"/>
    <lineage>
        <taxon>Eukaryota</taxon>
        <taxon>Sar</taxon>
        <taxon>Alveolata</taxon>
        <taxon>Perkinsozoa</taxon>
        <taxon>Perkinsea</taxon>
        <taxon>Perkinsida</taxon>
        <taxon>Perkinsidae</taxon>
        <taxon>Perkinsus</taxon>
    </lineage>
</organism>
<comment type="caution">
    <text evidence="2">The sequence shown here is derived from an EMBL/GenBank/DDBJ whole genome shotgun (WGS) entry which is preliminary data.</text>
</comment>
<dbReference type="EMBL" id="JABANM010009842">
    <property type="protein sequence ID" value="KAF4740293.1"/>
    <property type="molecule type" value="Genomic_DNA"/>
</dbReference>
<evidence type="ECO:0000313" key="3">
    <source>
        <dbReference type="Proteomes" id="UP000574390"/>
    </source>
</evidence>
<dbReference type="Pfam" id="PF08393">
    <property type="entry name" value="DHC_N2"/>
    <property type="match status" value="1"/>
</dbReference>
<evidence type="ECO:0000259" key="1">
    <source>
        <dbReference type="Pfam" id="PF08393"/>
    </source>
</evidence>
<evidence type="ECO:0000313" key="2">
    <source>
        <dbReference type="EMBL" id="KAF4740293.1"/>
    </source>
</evidence>
<reference evidence="2 3" key="1">
    <citation type="submission" date="2020-04" db="EMBL/GenBank/DDBJ databases">
        <title>Perkinsus olseni comparative genomics.</title>
        <authorList>
            <person name="Bogema D.R."/>
        </authorList>
    </citation>
    <scope>NUCLEOTIDE SEQUENCE [LARGE SCALE GENOMIC DNA]</scope>
    <source>
        <strain evidence="2">ATCC PRA-205</strain>
    </source>
</reference>
<feature type="non-terminal residue" evidence="2">
    <location>
        <position position="1"/>
    </location>
</feature>
<dbReference type="InterPro" id="IPR042222">
    <property type="entry name" value="Dynein_2_N"/>
</dbReference>
<dbReference type="InterPro" id="IPR013602">
    <property type="entry name" value="Dynein_heavy_linker"/>
</dbReference>
<name>A0A7J6T5E1_PEROL</name>
<proteinExistence type="predicted"/>
<feature type="domain" description="Dynein heavy chain linker" evidence="1">
    <location>
        <begin position="1"/>
        <end position="40"/>
    </location>
</feature>
<protein>
    <recommendedName>
        <fullName evidence="1">Dynein heavy chain linker domain-containing protein</fullName>
    </recommendedName>
</protein>
<accession>A0A7J6T5E1</accession>
<gene>
    <name evidence="2" type="ORF">FOZ62_014525</name>
</gene>
<dbReference type="AlphaFoldDB" id="A0A7J6T5E1"/>
<dbReference type="Proteomes" id="UP000574390">
    <property type="component" value="Unassembled WGS sequence"/>
</dbReference>